<dbReference type="Proteomes" id="UP001434737">
    <property type="component" value="Chromosome"/>
</dbReference>
<proteinExistence type="predicted"/>
<gene>
    <name evidence="1" type="ORF">V3I05_06780</name>
</gene>
<organism evidence="1 2">
    <name type="scientific">Helicobacter mastomyrinus</name>
    <dbReference type="NCBI Taxonomy" id="287948"/>
    <lineage>
        <taxon>Bacteria</taxon>
        <taxon>Pseudomonadati</taxon>
        <taxon>Campylobacterota</taxon>
        <taxon>Epsilonproteobacteria</taxon>
        <taxon>Campylobacterales</taxon>
        <taxon>Helicobacteraceae</taxon>
        <taxon>Helicobacter</taxon>
    </lineage>
</organism>
<evidence type="ECO:0000313" key="2">
    <source>
        <dbReference type="Proteomes" id="UP001434737"/>
    </source>
</evidence>
<keyword evidence="2" id="KW-1185">Reference proteome</keyword>
<protein>
    <submittedName>
        <fullName evidence="1">Uncharacterized protein</fullName>
    </submittedName>
</protein>
<name>A0ABZ3F5R0_9HELI</name>
<dbReference type="EMBL" id="CP145316">
    <property type="protein sequence ID" value="XAM17389.1"/>
    <property type="molecule type" value="Genomic_DNA"/>
</dbReference>
<dbReference type="RefSeq" id="WP_300742989.1">
    <property type="nucleotide sequence ID" value="NZ_CP145316.1"/>
</dbReference>
<accession>A0ABZ3F5R0</accession>
<reference evidence="1 2" key="1">
    <citation type="submission" date="2024-02" db="EMBL/GenBank/DDBJ databases">
        <title>Genome and pathogenicity analysis of Helicobacter mastomyrinus isolated from mice.</title>
        <authorList>
            <person name="Zhu L."/>
        </authorList>
    </citation>
    <scope>NUCLEOTIDE SEQUENCE [LARGE SCALE GENOMIC DNA]</scope>
    <source>
        <strain evidence="1 2">Hm-17</strain>
    </source>
</reference>
<sequence length="55" mass="6453">MSLYNAAFYSQESSVFDIEILNDNTISVKDEFGIRFYTNDTKQYTLCKSQIEIEE</sequence>
<evidence type="ECO:0000313" key="1">
    <source>
        <dbReference type="EMBL" id="XAM17389.1"/>
    </source>
</evidence>